<dbReference type="GO" id="GO:0008097">
    <property type="term" value="F:5S rRNA binding"/>
    <property type="evidence" value="ECO:0007669"/>
    <property type="project" value="TreeGrafter"/>
</dbReference>
<evidence type="ECO:0000256" key="3">
    <source>
        <dbReference type="ARBA" id="ARBA00011505"/>
    </source>
</evidence>
<evidence type="ECO:0000313" key="10">
    <source>
        <dbReference type="EMBL" id="AOM67229.1"/>
    </source>
</evidence>
<keyword evidence="6 10" id="KW-0689">Ribosomal protein</keyword>
<comment type="subunit">
    <text evidence="3">Part of the 50S ribosomal subunit; contacts the 5S rRNA.</text>
</comment>
<gene>
    <name evidence="10" type="primary">rpl18</name>
    <name evidence="10" type="ORF">Hrvl_169</name>
</gene>
<dbReference type="RefSeq" id="YP_009297685.1">
    <property type="nucleotide sequence ID" value="NC_031177.1"/>
</dbReference>
<sequence>MKNHQRKQKPIISLPNRPRLCISKSNQHIYAQVINDIERKTLCACSTLTREIKLQLTNTRTCTCIAAKLVGKKIAKLCVQQGIQSVVFDRRNKPYHGKIKAVADAAREVGLNF</sequence>
<proteinExistence type="inferred from homology"/>
<dbReference type="PANTHER" id="PTHR12899:SF3">
    <property type="entry name" value="LARGE RIBOSOMAL SUBUNIT PROTEIN UL18M"/>
    <property type="match status" value="1"/>
</dbReference>
<dbReference type="EMBL" id="KX284723">
    <property type="protein sequence ID" value="AOM67229.1"/>
    <property type="molecule type" value="Genomic_DNA"/>
</dbReference>
<dbReference type="GeneID" id="29074241"/>
<dbReference type="GO" id="GO:0006412">
    <property type="term" value="P:translation"/>
    <property type="evidence" value="ECO:0007669"/>
    <property type="project" value="InterPro"/>
</dbReference>
<dbReference type="InterPro" id="IPR057268">
    <property type="entry name" value="Ribosomal_L18"/>
</dbReference>
<evidence type="ECO:0000256" key="5">
    <source>
        <dbReference type="ARBA" id="ARBA00022884"/>
    </source>
</evidence>
<evidence type="ECO:0000256" key="8">
    <source>
        <dbReference type="ARBA" id="ARBA00035303"/>
    </source>
</evidence>
<evidence type="ECO:0000256" key="7">
    <source>
        <dbReference type="ARBA" id="ARBA00023274"/>
    </source>
</evidence>
<dbReference type="Pfam" id="PF00861">
    <property type="entry name" value="Ribosomal_L18p"/>
    <property type="match status" value="1"/>
</dbReference>
<organism evidence="10">
    <name type="scientific">Hildenbrandia rivularis</name>
    <dbReference type="NCBI Taxonomy" id="135206"/>
    <lineage>
        <taxon>Eukaryota</taxon>
        <taxon>Rhodophyta</taxon>
        <taxon>Florideophyceae</taxon>
        <taxon>Hildenbrandiophycidae</taxon>
        <taxon>Hildenbrandiales</taxon>
        <taxon>Hildenbrandiaceae</taxon>
        <taxon>Hildenbrandia</taxon>
    </lineage>
</organism>
<keyword evidence="4" id="KW-0699">rRNA-binding</keyword>
<keyword evidence="7" id="KW-0687">Ribonucleoprotein</keyword>
<dbReference type="GO" id="GO:0003735">
    <property type="term" value="F:structural constituent of ribosome"/>
    <property type="evidence" value="ECO:0007669"/>
    <property type="project" value="InterPro"/>
</dbReference>
<evidence type="ECO:0000256" key="2">
    <source>
        <dbReference type="ARBA" id="ARBA00007116"/>
    </source>
</evidence>
<reference evidence="10" key="1">
    <citation type="journal article" date="2016" name="BMC Biol.">
        <title>Parallel evolution of highly conserved plastid genome architecture in red seaweeds and seed plants.</title>
        <authorList>
            <person name="Lee J."/>
            <person name="Cho C.H."/>
            <person name="Park S.I."/>
            <person name="Choi J.W."/>
            <person name="Song H.S."/>
            <person name="West J.A."/>
            <person name="Bhattacharya D."/>
            <person name="Yoon H.S."/>
        </authorList>
    </citation>
    <scope>NUCLEOTIDE SEQUENCE</scope>
</reference>
<dbReference type="InterPro" id="IPR005484">
    <property type="entry name" value="Ribosomal_uL18_bac/plant/anim"/>
</dbReference>
<name>A0A1C9CFS8_9FLOR</name>
<dbReference type="PANTHER" id="PTHR12899">
    <property type="entry name" value="39S RIBOSOMAL PROTEIN L18, MITOCHONDRIAL"/>
    <property type="match status" value="1"/>
</dbReference>
<dbReference type="AlphaFoldDB" id="A0A1C9CFS8"/>
<keyword evidence="5" id="KW-0694">RNA-binding</keyword>
<dbReference type="CDD" id="cd00432">
    <property type="entry name" value="Ribosomal_L18_L5e"/>
    <property type="match status" value="1"/>
</dbReference>
<comment type="similarity">
    <text evidence="2">Belongs to the universal ribosomal protein uL18 family.</text>
</comment>
<dbReference type="SUPFAM" id="SSF53137">
    <property type="entry name" value="Translational machinery components"/>
    <property type="match status" value="1"/>
</dbReference>
<dbReference type="FunFam" id="3.30.420.100:FF:000001">
    <property type="entry name" value="50S ribosomal protein L18"/>
    <property type="match status" value="1"/>
</dbReference>
<evidence type="ECO:0000256" key="6">
    <source>
        <dbReference type="ARBA" id="ARBA00022980"/>
    </source>
</evidence>
<dbReference type="HAMAP" id="MF_01337_B">
    <property type="entry name" value="Ribosomal_uL18_B"/>
    <property type="match status" value="1"/>
</dbReference>
<dbReference type="GO" id="GO:0005737">
    <property type="term" value="C:cytoplasm"/>
    <property type="evidence" value="ECO:0007669"/>
    <property type="project" value="UniProtKB-ARBA"/>
</dbReference>
<evidence type="ECO:0000256" key="9">
    <source>
        <dbReference type="ARBA" id="ARBA00035346"/>
    </source>
</evidence>
<dbReference type="Gene3D" id="3.30.420.100">
    <property type="match status" value="1"/>
</dbReference>
<comment type="function">
    <text evidence="1">Binds 5S rRNA, forms part of the central protuberance of the 50S subunit.</text>
</comment>
<accession>A0A1C9CFS8</accession>
<dbReference type="InterPro" id="IPR004389">
    <property type="entry name" value="Ribosomal_uL18_bac-type"/>
</dbReference>
<evidence type="ECO:0000256" key="4">
    <source>
        <dbReference type="ARBA" id="ARBA00022730"/>
    </source>
</evidence>
<protein>
    <recommendedName>
        <fullName evidence="8">Large ribosomal subunit protein uL18c</fullName>
    </recommendedName>
    <alternativeName>
        <fullName evidence="9">50S ribosomal protein L18, chloroplastic</fullName>
    </alternativeName>
</protein>
<dbReference type="GO" id="GO:0005840">
    <property type="term" value="C:ribosome"/>
    <property type="evidence" value="ECO:0007669"/>
    <property type="project" value="UniProtKB-KW"/>
</dbReference>
<evidence type="ECO:0000256" key="1">
    <source>
        <dbReference type="ARBA" id="ARBA00003898"/>
    </source>
</evidence>
<dbReference type="GO" id="GO:1990904">
    <property type="term" value="C:ribonucleoprotein complex"/>
    <property type="evidence" value="ECO:0007669"/>
    <property type="project" value="UniProtKB-KW"/>
</dbReference>
<dbReference type="NCBIfam" id="TIGR00060">
    <property type="entry name" value="L18_bact"/>
    <property type="match status" value="1"/>
</dbReference>
<keyword evidence="10" id="KW-0934">Plastid</keyword>
<geneLocation type="plastid" evidence="10"/>